<evidence type="ECO:0000256" key="2">
    <source>
        <dbReference type="ARBA" id="ARBA00023224"/>
    </source>
</evidence>
<keyword evidence="6" id="KW-1133">Transmembrane helix</keyword>
<gene>
    <name evidence="9" type="ORF">ACFSJ3_09890</name>
</gene>
<comment type="caution">
    <text evidence="9">The sequence shown here is derived from an EMBL/GenBank/DDBJ whole genome shotgun (WGS) entry which is preliminary data.</text>
</comment>
<evidence type="ECO:0000313" key="9">
    <source>
        <dbReference type="EMBL" id="MFD2096293.1"/>
    </source>
</evidence>
<dbReference type="InterPro" id="IPR004089">
    <property type="entry name" value="MCPsignal_dom"/>
</dbReference>
<sequence>MKFTVAVRIIAGFAVLTLLLLVVGISSTAGLYNVGSSQSQVSQLALPSFKASNQLIQILGDIDKTQTKALHLKDIASLQSTAENLSQLQTQFTASLQENQPLLQSDTGLAEATQQVSNSFNLYQGIATELQQLLNSSLEITMAESQQLQELDDMSADAGGMLLDLADFADPNDGEQASAAAVAIKLEGQLTQLLKVLSAIAQSATVEQVDQLSDELGYLLSDINVQMQFMNSKAGAIDDPELVSDINTQLEALQTALSSEKNLASVHRQRLQLEEKLTETKTTSQQALTDLETHLEALLAHSSNMVTALDSDVQSTVSTSTSLNIVVILLSLAVALGIAYATIRSILRPLAKVNHILKISATGDLSRQLNDKGDDEFAVLATNVNSLIGNLRQLIQSILNSAEELNQASDKTLSITQKTTDSIQAQKAQIEQVATATTELSSSSELVASTAQATQNEVSQADEDVANVSDLSARTQQQIQQLAEEVDIAEQVIAELNQESDKIGSVIDVIQGIAEQTNLLALNAAIEAARAGEQGRGFAVVADEVRNLASRTQSSTAEIQQMIDLLQQKAGDAVGAMSTSGNIAKQCVEQTEQSDRALQNIADSVGQINDKSSHISQAADEQNLVSAEIHEKLIAMVDLSEETSQGAQATSDASQSVSQLAEQLQQSVSRFKL</sequence>
<dbReference type="SMART" id="SM00304">
    <property type="entry name" value="HAMP"/>
    <property type="match status" value="1"/>
</dbReference>
<dbReference type="EMBL" id="JBHUHT010000012">
    <property type="protein sequence ID" value="MFD2096293.1"/>
    <property type="molecule type" value="Genomic_DNA"/>
</dbReference>
<dbReference type="CDD" id="cd11386">
    <property type="entry name" value="MCP_signal"/>
    <property type="match status" value="1"/>
</dbReference>
<accession>A0ABW4XPC6</accession>
<name>A0ABW4XPC6_9GAMM</name>
<evidence type="ECO:0000256" key="1">
    <source>
        <dbReference type="ARBA" id="ARBA00004370"/>
    </source>
</evidence>
<feature type="transmembrane region" description="Helical" evidence="6">
    <location>
        <begin position="323"/>
        <end position="343"/>
    </location>
</feature>
<evidence type="ECO:0000259" key="8">
    <source>
        <dbReference type="PROSITE" id="PS50885"/>
    </source>
</evidence>
<dbReference type="PANTHER" id="PTHR32089">
    <property type="entry name" value="METHYL-ACCEPTING CHEMOTAXIS PROTEIN MCPB"/>
    <property type="match status" value="1"/>
</dbReference>
<dbReference type="RefSeq" id="WP_345339327.1">
    <property type="nucleotide sequence ID" value="NZ_BAABLI010000008.1"/>
</dbReference>
<evidence type="ECO:0000256" key="5">
    <source>
        <dbReference type="SAM" id="Coils"/>
    </source>
</evidence>
<dbReference type="SMART" id="SM00283">
    <property type="entry name" value="MA"/>
    <property type="match status" value="1"/>
</dbReference>
<dbReference type="Proteomes" id="UP001597380">
    <property type="component" value="Unassembled WGS sequence"/>
</dbReference>
<protein>
    <submittedName>
        <fullName evidence="9">Methyl-accepting chemotaxis protein</fullName>
    </submittedName>
</protein>
<keyword evidence="5" id="KW-0175">Coiled coil</keyword>
<organism evidence="9 10">
    <name type="scientific">Corallincola platygyrae</name>
    <dbReference type="NCBI Taxonomy" id="1193278"/>
    <lineage>
        <taxon>Bacteria</taxon>
        <taxon>Pseudomonadati</taxon>
        <taxon>Pseudomonadota</taxon>
        <taxon>Gammaproteobacteria</taxon>
        <taxon>Alteromonadales</taxon>
        <taxon>Psychromonadaceae</taxon>
        <taxon>Corallincola</taxon>
    </lineage>
</organism>
<proteinExistence type="inferred from homology"/>
<dbReference type="PROSITE" id="PS50111">
    <property type="entry name" value="CHEMOTAXIS_TRANSDUC_2"/>
    <property type="match status" value="1"/>
</dbReference>
<feature type="domain" description="Methyl-accepting transducer" evidence="7">
    <location>
        <begin position="401"/>
        <end position="637"/>
    </location>
</feature>
<dbReference type="InterPro" id="IPR003660">
    <property type="entry name" value="HAMP_dom"/>
</dbReference>
<dbReference type="SUPFAM" id="SSF58104">
    <property type="entry name" value="Methyl-accepting chemotaxis protein (MCP) signaling domain"/>
    <property type="match status" value="1"/>
</dbReference>
<dbReference type="Gene3D" id="1.10.287.950">
    <property type="entry name" value="Methyl-accepting chemotaxis protein"/>
    <property type="match status" value="1"/>
</dbReference>
<keyword evidence="10" id="KW-1185">Reference proteome</keyword>
<keyword evidence="2 4" id="KW-0807">Transducer</keyword>
<dbReference type="CDD" id="cd06225">
    <property type="entry name" value="HAMP"/>
    <property type="match status" value="1"/>
</dbReference>
<evidence type="ECO:0000259" key="7">
    <source>
        <dbReference type="PROSITE" id="PS50111"/>
    </source>
</evidence>
<reference evidence="10" key="1">
    <citation type="journal article" date="2019" name="Int. J. Syst. Evol. Microbiol.">
        <title>The Global Catalogue of Microorganisms (GCM) 10K type strain sequencing project: providing services to taxonomists for standard genome sequencing and annotation.</title>
        <authorList>
            <consortium name="The Broad Institute Genomics Platform"/>
            <consortium name="The Broad Institute Genome Sequencing Center for Infectious Disease"/>
            <person name="Wu L."/>
            <person name="Ma J."/>
        </authorList>
    </citation>
    <scope>NUCLEOTIDE SEQUENCE [LARGE SCALE GENOMIC DNA]</scope>
    <source>
        <strain evidence="10">CGMCC 1.10992</strain>
    </source>
</reference>
<dbReference type="PANTHER" id="PTHR32089:SF70">
    <property type="entry name" value="ENERGY TAXIS MODULATING METHYL ACCEPTING SENSORY TRANSDUCER"/>
    <property type="match status" value="1"/>
</dbReference>
<dbReference type="PROSITE" id="PS50885">
    <property type="entry name" value="HAMP"/>
    <property type="match status" value="1"/>
</dbReference>
<dbReference type="Pfam" id="PF00015">
    <property type="entry name" value="MCPsignal"/>
    <property type="match status" value="1"/>
</dbReference>
<evidence type="ECO:0000256" key="3">
    <source>
        <dbReference type="ARBA" id="ARBA00029447"/>
    </source>
</evidence>
<comment type="similarity">
    <text evidence="3">Belongs to the methyl-accepting chemotaxis (MCP) protein family.</text>
</comment>
<dbReference type="Pfam" id="PF00672">
    <property type="entry name" value="HAMP"/>
    <property type="match status" value="1"/>
</dbReference>
<keyword evidence="6" id="KW-0472">Membrane</keyword>
<comment type="subcellular location">
    <subcellularLocation>
        <location evidence="1">Membrane</location>
    </subcellularLocation>
</comment>
<evidence type="ECO:0000313" key="10">
    <source>
        <dbReference type="Proteomes" id="UP001597380"/>
    </source>
</evidence>
<feature type="domain" description="HAMP" evidence="8">
    <location>
        <begin position="344"/>
        <end position="396"/>
    </location>
</feature>
<evidence type="ECO:0000256" key="4">
    <source>
        <dbReference type="PROSITE-ProRule" id="PRU00284"/>
    </source>
</evidence>
<feature type="coiled-coil region" evidence="5">
    <location>
        <begin position="465"/>
        <end position="499"/>
    </location>
</feature>
<keyword evidence="6" id="KW-0812">Transmembrane</keyword>
<evidence type="ECO:0000256" key="6">
    <source>
        <dbReference type="SAM" id="Phobius"/>
    </source>
</evidence>